<keyword evidence="3" id="KW-1185">Reference proteome</keyword>
<name>A0ABV8TUQ9_9ACTN</name>
<dbReference type="RefSeq" id="WP_380618082.1">
    <property type="nucleotide sequence ID" value="NZ_JBHSDK010000004.1"/>
</dbReference>
<evidence type="ECO:0000256" key="1">
    <source>
        <dbReference type="SAM" id="MobiDB-lite"/>
    </source>
</evidence>
<evidence type="ECO:0000313" key="2">
    <source>
        <dbReference type="EMBL" id="MFC4334342.1"/>
    </source>
</evidence>
<proteinExistence type="predicted"/>
<accession>A0ABV8TUQ9</accession>
<comment type="caution">
    <text evidence="2">The sequence shown here is derived from an EMBL/GenBank/DDBJ whole genome shotgun (WGS) entry which is preliminary data.</text>
</comment>
<gene>
    <name evidence="2" type="ORF">ACFPET_03925</name>
</gene>
<dbReference type="EMBL" id="JBHSDK010000004">
    <property type="protein sequence ID" value="MFC4334342.1"/>
    <property type="molecule type" value="Genomic_DNA"/>
</dbReference>
<evidence type="ECO:0000313" key="3">
    <source>
        <dbReference type="Proteomes" id="UP001595823"/>
    </source>
</evidence>
<dbReference type="Proteomes" id="UP001595823">
    <property type="component" value="Unassembled WGS sequence"/>
</dbReference>
<evidence type="ECO:0008006" key="4">
    <source>
        <dbReference type="Google" id="ProtNLM"/>
    </source>
</evidence>
<organism evidence="2 3">
    <name type="scientific">Salininema proteolyticum</name>
    <dbReference type="NCBI Taxonomy" id="1607685"/>
    <lineage>
        <taxon>Bacteria</taxon>
        <taxon>Bacillati</taxon>
        <taxon>Actinomycetota</taxon>
        <taxon>Actinomycetes</taxon>
        <taxon>Glycomycetales</taxon>
        <taxon>Glycomycetaceae</taxon>
        <taxon>Salininema</taxon>
    </lineage>
</organism>
<sequence length="309" mass="35193">MADQERHLYLFRHLQESEHDDWSQIGERLLAEKIQLWDLAFEEPYATIIQEGLEVDPDETREFIDLIRAHLAGEPTILSRARAAHPDFRAGRDYDHTISDTTPSDDDIEAKRLVTLALKAPSEFSSRKVPERLINEFVNALGDKIRATASRNYGMAGNGDQGMIAASLAEDSDLILRSLGHAMQRNAIDLSEVPDHPDMRRLARESPRTAMELLKTVVEYLYVEVPVPPKDTWGLKRSEDDEYSSMQEKAVPDSDDDEMSDESSEIEQFDLSELRSDPWGINRHREYDLPASSNSDAWANDVLKKRRAT</sequence>
<reference evidence="3" key="1">
    <citation type="journal article" date="2019" name="Int. J. Syst. Evol. Microbiol.">
        <title>The Global Catalogue of Microorganisms (GCM) 10K type strain sequencing project: providing services to taxonomists for standard genome sequencing and annotation.</title>
        <authorList>
            <consortium name="The Broad Institute Genomics Platform"/>
            <consortium name="The Broad Institute Genome Sequencing Center for Infectious Disease"/>
            <person name="Wu L."/>
            <person name="Ma J."/>
        </authorList>
    </citation>
    <scope>NUCLEOTIDE SEQUENCE [LARGE SCALE GENOMIC DNA]</scope>
    <source>
        <strain evidence="3">IBRC-M 10908</strain>
    </source>
</reference>
<feature type="compositionally biased region" description="Acidic residues" evidence="1">
    <location>
        <begin position="253"/>
        <end position="270"/>
    </location>
</feature>
<protein>
    <recommendedName>
        <fullName evidence="4">DUF4145 domain-containing protein</fullName>
    </recommendedName>
</protein>
<feature type="region of interest" description="Disordered" evidence="1">
    <location>
        <begin position="231"/>
        <end position="309"/>
    </location>
</feature>